<dbReference type="Proteomes" id="UP000002204">
    <property type="component" value="Chromosome"/>
</dbReference>
<sequence length="55" mass="6153">MPLECRRDAMRIAHETGRWPLRTITDSWVYSLPDGLDIADDSDALGKMALGKGLH</sequence>
<evidence type="ECO:0000313" key="2">
    <source>
        <dbReference type="Proteomes" id="UP000002204"/>
    </source>
</evidence>
<protein>
    <submittedName>
        <fullName evidence="1">Uncharacterized protein</fullName>
    </submittedName>
</protein>
<reference evidence="1 2" key="2">
    <citation type="journal article" date="2006" name="Environ. Microbiol.">
        <title>Sequence analysis of three plasmids harboured in Rhodococcus erythropolis strain PR4.</title>
        <authorList>
            <person name="Sekine M."/>
            <person name="Tanikawa S."/>
            <person name="Omata S."/>
            <person name="Saito M."/>
            <person name="Fujisawa T."/>
            <person name="Tsukatani N."/>
            <person name="Tajima T."/>
            <person name="Sekigawa T."/>
            <person name="Kosugi H."/>
            <person name="Matsuo Y."/>
            <person name="Nishiko R."/>
            <person name="Imamura K."/>
            <person name="Ito M."/>
            <person name="Narita H."/>
            <person name="Tago S."/>
            <person name="Fujita N."/>
            <person name="Harayama S."/>
        </authorList>
    </citation>
    <scope>NUCLEOTIDE SEQUENCE [LARGE SCALE GENOMIC DNA]</scope>
    <source>
        <strain evidence="2">PR4 / NBRC 100887</strain>
    </source>
</reference>
<organism evidence="1 2">
    <name type="scientific">Rhodococcus erythropolis (strain PR4 / NBRC 100887)</name>
    <dbReference type="NCBI Taxonomy" id="234621"/>
    <lineage>
        <taxon>Bacteria</taxon>
        <taxon>Bacillati</taxon>
        <taxon>Actinomycetota</taxon>
        <taxon>Actinomycetes</taxon>
        <taxon>Mycobacteriales</taxon>
        <taxon>Nocardiaceae</taxon>
        <taxon>Rhodococcus</taxon>
        <taxon>Rhodococcus erythropolis group</taxon>
    </lineage>
</organism>
<reference evidence="2" key="1">
    <citation type="submission" date="2005-03" db="EMBL/GenBank/DDBJ databases">
        <title>Comparison of the complete genome sequences of Rhodococcus erythropolis PR4 and Rhodococcus opacus B4.</title>
        <authorList>
            <person name="Takarada H."/>
            <person name="Sekine M."/>
            <person name="Hosoyama A."/>
            <person name="Yamada R."/>
            <person name="Fujisawa T."/>
            <person name="Omata S."/>
            <person name="Shimizu A."/>
            <person name="Tsukatani N."/>
            <person name="Tanikawa S."/>
            <person name="Fujita N."/>
            <person name="Harayama S."/>
        </authorList>
    </citation>
    <scope>NUCLEOTIDE SEQUENCE [LARGE SCALE GENOMIC DNA]</scope>
    <source>
        <strain evidence="2">PR4 / NBRC 100887</strain>
    </source>
</reference>
<dbReference type="EMBL" id="AP008957">
    <property type="protein sequence ID" value="BAH31523.1"/>
    <property type="molecule type" value="Genomic_DNA"/>
</dbReference>
<proteinExistence type="predicted"/>
<evidence type="ECO:0000313" key="1">
    <source>
        <dbReference type="EMBL" id="BAH31523.1"/>
    </source>
</evidence>
<dbReference type="HOGENOM" id="CLU_3029425_0_0_11"/>
<gene>
    <name evidence="1" type="ordered locus">RER_08150</name>
</gene>
<accession>C0ZQ45</accession>
<dbReference type="KEGG" id="rer:RER_08150"/>
<dbReference type="AlphaFoldDB" id="C0ZQ45"/>
<name>C0ZQ45_RHOE4</name>
<dbReference type="eggNOG" id="COG0358">
    <property type="taxonomic scope" value="Bacteria"/>
</dbReference>